<dbReference type="Proteomes" id="UP000239872">
    <property type="component" value="Unassembled WGS sequence"/>
</dbReference>
<evidence type="ECO:0000313" key="3">
    <source>
        <dbReference type="Proteomes" id="UP000239872"/>
    </source>
</evidence>
<feature type="transmembrane region" description="Helical" evidence="1">
    <location>
        <begin position="276"/>
        <end position="294"/>
    </location>
</feature>
<sequence>MYGYDVDGYYMYLPATFLYHDLGKMGFHKQAEADFGVSPDTYYVFDQPQTGRRTNMYAIGTSLFELPCFLIAWAWSDNVAGYNPDGYSVPFQIAGRLSNILWVMLGLFVLRRFLKVYFTDTVTAIVLACIAFGTNLYTYSTFIPGMSHPYVFVILSCILYYTQRWYAQGKPSQLYMLGALAGLAVITRPIAIIIFLITLLWEVNSLESLKLRLSYLAKQSKHIAIAMICFLAVAMIQMSYWKYTSGHWIFFSYQNDGFNFLKPKIWAGLFSYQKGWFVYTPMALLGIAGLFFLWKKQKTLASAFILYFIIIIYVVFSWRNWWYGGGFSARGMVESLAVMALPLGALAERVLSLKKKVLTGAMLVVFSCLITLNMFQSYQYGLFILHADRMSKAFYWKIFGKTKIDNAQVDKYLMPEHNLNEEIKERFDRK</sequence>
<gene>
    <name evidence="2" type="ORF">CJD36_012020</name>
</gene>
<keyword evidence="1" id="KW-1133">Transmembrane helix</keyword>
<dbReference type="EMBL" id="PPSL01000003">
    <property type="protein sequence ID" value="PQJ10692.1"/>
    <property type="molecule type" value="Genomic_DNA"/>
</dbReference>
<comment type="caution">
    <text evidence="2">The sequence shown here is derived from an EMBL/GenBank/DDBJ whole genome shotgun (WGS) entry which is preliminary data.</text>
</comment>
<feature type="transmembrane region" description="Helical" evidence="1">
    <location>
        <begin position="357"/>
        <end position="375"/>
    </location>
</feature>
<evidence type="ECO:0008006" key="4">
    <source>
        <dbReference type="Google" id="ProtNLM"/>
    </source>
</evidence>
<accession>A0A2S7SUT3</accession>
<feature type="transmembrane region" description="Helical" evidence="1">
    <location>
        <begin position="87"/>
        <end position="110"/>
    </location>
</feature>
<proteinExistence type="predicted"/>
<evidence type="ECO:0000313" key="2">
    <source>
        <dbReference type="EMBL" id="PQJ10692.1"/>
    </source>
</evidence>
<feature type="transmembrane region" description="Helical" evidence="1">
    <location>
        <begin position="300"/>
        <end position="319"/>
    </location>
</feature>
<organism evidence="2 3">
    <name type="scientific">Flavipsychrobacter stenotrophus</name>
    <dbReference type="NCBI Taxonomy" id="2077091"/>
    <lineage>
        <taxon>Bacteria</taxon>
        <taxon>Pseudomonadati</taxon>
        <taxon>Bacteroidota</taxon>
        <taxon>Chitinophagia</taxon>
        <taxon>Chitinophagales</taxon>
        <taxon>Chitinophagaceae</taxon>
        <taxon>Flavipsychrobacter</taxon>
    </lineage>
</organism>
<feature type="transmembrane region" description="Helical" evidence="1">
    <location>
        <begin position="56"/>
        <end position="75"/>
    </location>
</feature>
<reference evidence="2 3" key="1">
    <citation type="submission" date="2018-01" db="EMBL/GenBank/DDBJ databases">
        <title>A novel member of the phylum Bacteroidetes isolated from glacier ice.</title>
        <authorList>
            <person name="Liu Q."/>
            <person name="Xin Y.-H."/>
        </authorList>
    </citation>
    <scope>NUCLEOTIDE SEQUENCE [LARGE SCALE GENOMIC DNA]</scope>
    <source>
        <strain evidence="2 3">RB1R16</strain>
    </source>
</reference>
<protein>
    <recommendedName>
        <fullName evidence="4">Glycosyltransferase RgtA/B/C/D-like domain-containing protein</fullName>
    </recommendedName>
</protein>
<keyword evidence="1" id="KW-0472">Membrane</keyword>
<keyword evidence="1" id="KW-0812">Transmembrane</keyword>
<evidence type="ECO:0000256" key="1">
    <source>
        <dbReference type="SAM" id="Phobius"/>
    </source>
</evidence>
<feature type="transmembrane region" description="Helical" evidence="1">
    <location>
        <begin position="174"/>
        <end position="201"/>
    </location>
</feature>
<keyword evidence="3" id="KW-1185">Reference proteome</keyword>
<feature type="transmembrane region" description="Helical" evidence="1">
    <location>
        <begin position="221"/>
        <end position="241"/>
    </location>
</feature>
<feature type="transmembrane region" description="Helical" evidence="1">
    <location>
        <begin position="117"/>
        <end position="136"/>
    </location>
</feature>
<name>A0A2S7SUT3_9BACT</name>
<dbReference type="AlphaFoldDB" id="A0A2S7SUT3"/>